<protein>
    <recommendedName>
        <fullName evidence="1">RSD-2 N-terminal domain-containing protein</fullName>
    </recommendedName>
</protein>
<dbReference type="Pfam" id="PF07547">
    <property type="entry name" value="RSD-2"/>
    <property type="match status" value="1"/>
</dbReference>
<dbReference type="InterPro" id="IPR011508">
    <property type="entry name" value="RSD-2_N"/>
</dbReference>
<gene>
    <name evidence="2" type="ORF">CAMP_LOCUS18255</name>
</gene>
<feature type="domain" description="RSD-2 N-terminal" evidence="1">
    <location>
        <begin position="91"/>
        <end position="166"/>
    </location>
</feature>
<evidence type="ECO:0000313" key="3">
    <source>
        <dbReference type="Proteomes" id="UP001152747"/>
    </source>
</evidence>
<dbReference type="EMBL" id="CANHGI010000006">
    <property type="protein sequence ID" value="CAI5455618.1"/>
    <property type="molecule type" value="Genomic_DNA"/>
</dbReference>
<sequence>MMEILSDLLVIAIKNEIVYAFSKRELKLYRLKNREEFEIEIGMFITFNKTEGFVMNVTSIIEKRMADEKDCVHIEQSKNGPFVVLKAWMVFSQNSSLRSHQMLTGFSDWFGYIRISDEILKKSRDCVYVINITVNDLNYDQTFGACLFRQHNSKYRNRTDDDYMKLCENRETEMTLRTSIESYPDVILFGKDEIPFF</sequence>
<dbReference type="AlphaFoldDB" id="A0A9P1J4K7"/>
<reference evidence="2" key="1">
    <citation type="submission" date="2022-11" db="EMBL/GenBank/DDBJ databases">
        <authorList>
            <person name="Kikuchi T."/>
        </authorList>
    </citation>
    <scope>NUCLEOTIDE SEQUENCE</scope>
    <source>
        <strain evidence="2">PS1010</strain>
    </source>
</reference>
<organism evidence="2 3">
    <name type="scientific">Caenorhabditis angaria</name>
    <dbReference type="NCBI Taxonomy" id="860376"/>
    <lineage>
        <taxon>Eukaryota</taxon>
        <taxon>Metazoa</taxon>
        <taxon>Ecdysozoa</taxon>
        <taxon>Nematoda</taxon>
        <taxon>Chromadorea</taxon>
        <taxon>Rhabditida</taxon>
        <taxon>Rhabditina</taxon>
        <taxon>Rhabditomorpha</taxon>
        <taxon>Rhabditoidea</taxon>
        <taxon>Rhabditidae</taxon>
        <taxon>Peloderinae</taxon>
        <taxon>Caenorhabditis</taxon>
    </lineage>
</organism>
<dbReference type="Proteomes" id="UP001152747">
    <property type="component" value="Unassembled WGS sequence"/>
</dbReference>
<accession>A0A9P1J4K7</accession>
<name>A0A9P1J4K7_9PELO</name>
<evidence type="ECO:0000313" key="2">
    <source>
        <dbReference type="EMBL" id="CAI5455618.1"/>
    </source>
</evidence>
<comment type="caution">
    <text evidence="2">The sequence shown here is derived from an EMBL/GenBank/DDBJ whole genome shotgun (WGS) entry which is preliminary data.</text>
</comment>
<evidence type="ECO:0000259" key="1">
    <source>
        <dbReference type="Pfam" id="PF07547"/>
    </source>
</evidence>
<keyword evidence="3" id="KW-1185">Reference proteome</keyword>
<proteinExistence type="predicted"/>